<sequence length="133" mass="14644">MRFMMMYKPADIKKLEAGLPPALEEIAEMGRLIEDMAKAGVLIATDGLMPTALGARIRRTNGKITVTDGPFTEAKELIAGFCMVKVKSKDEAIAWGKRFFDVVREDGESEIRQMYDVDDAPCAPHPREAATPA</sequence>
<dbReference type="AlphaFoldDB" id="A0A4D7B947"/>
<dbReference type="InterPro" id="IPR011008">
    <property type="entry name" value="Dimeric_a/b-barrel"/>
</dbReference>
<comment type="similarity">
    <text evidence="1">Belongs to the YciI family.</text>
</comment>
<proteinExistence type="inferred from homology"/>
<keyword evidence="4" id="KW-1185">Reference proteome</keyword>
<dbReference type="Proteomes" id="UP000298781">
    <property type="component" value="Chromosome"/>
</dbReference>
<organism evidence="3 4">
    <name type="scientific">Phreatobacter stygius</name>
    <dbReference type="NCBI Taxonomy" id="1940610"/>
    <lineage>
        <taxon>Bacteria</taxon>
        <taxon>Pseudomonadati</taxon>
        <taxon>Pseudomonadota</taxon>
        <taxon>Alphaproteobacteria</taxon>
        <taxon>Hyphomicrobiales</taxon>
        <taxon>Phreatobacteraceae</taxon>
        <taxon>Phreatobacter</taxon>
    </lineage>
</organism>
<evidence type="ECO:0000313" key="4">
    <source>
        <dbReference type="Proteomes" id="UP000298781"/>
    </source>
</evidence>
<evidence type="ECO:0000259" key="2">
    <source>
        <dbReference type="Pfam" id="PF03795"/>
    </source>
</evidence>
<protein>
    <recommendedName>
        <fullName evidence="2">YCII-related domain-containing protein</fullName>
    </recommendedName>
</protein>
<evidence type="ECO:0000256" key="1">
    <source>
        <dbReference type="ARBA" id="ARBA00007689"/>
    </source>
</evidence>
<dbReference type="Pfam" id="PF03795">
    <property type="entry name" value="YCII"/>
    <property type="match status" value="1"/>
</dbReference>
<dbReference type="InterPro" id="IPR005545">
    <property type="entry name" value="YCII"/>
</dbReference>
<dbReference type="RefSeq" id="WP_136962866.1">
    <property type="nucleotide sequence ID" value="NZ_CP039690.1"/>
</dbReference>
<dbReference type="Gene3D" id="3.30.70.1060">
    <property type="entry name" value="Dimeric alpha+beta barrel"/>
    <property type="match status" value="1"/>
</dbReference>
<dbReference type="OrthoDB" id="9807535at2"/>
<dbReference type="PANTHER" id="PTHR35174">
    <property type="entry name" value="BLL7171 PROTEIN-RELATED"/>
    <property type="match status" value="1"/>
</dbReference>
<dbReference type="SUPFAM" id="SSF54909">
    <property type="entry name" value="Dimeric alpha+beta barrel"/>
    <property type="match status" value="1"/>
</dbReference>
<gene>
    <name evidence="3" type="ORF">E8M01_26335</name>
</gene>
<dbReference type="EMBL" id="CP039690">
    <property type="protein sequence ID" value="QCI67435.1"/>
    <property type="molecule type" value="Genomic_DNA"/>
</dbReference>
<dbReference type="KEGG" id="pstg:E8M01_26335"/>
<accession>A0A4D7B947</accession>
<feature type="domain" description="YCII-related" evidence="2">
    <location>
        <begin position="2"/>
        <end position="98"/>
    </location>
</feature>
<evidence type="ECO:0000313" key="3">
    <source>
        <dbReference type="EMBL" id="QCI67435.1"/>
    </source>
</evidence>
<name>A0A4D7B947_9HYPH</name>
<reference evidence="3 4" key="1">
    <citation type="submission" date="2019-04" db="EMBL/GenBank/DDBJ databases">
        <title>Phreatobacter aquaticus sp. nov.</title>
        <authorList>
            <person name="Choi A."/>
        </authorList>
    </citation>
    <scope>NUCLEOTIDE SEQUENCE [LARGE SCALE GENOMIC DNA]</scope>
    <source>
        <strain evidence="3 4">KCTC 52518</strain>
    </source>
</reference>